<keyword evidence="2" id="KW-1185">Reference proteome</keyword>
<organism evidence="1 2">
    <name type="scientific">Haloferula chungangensis</name>
    <dbReference type="NCBI Taxonomy" id="1048331"/>
    <lineage>
        <taxon>Bacteria</taxon>
        <taxon>Pseudomonadati</taxon>
        <taxon>Verrucomicrobiota</taxon>
        <taxon>Verrucomicrobiia</taxon>
        <taxon>Verrucomicrobiales</taxon>
        <taxon>Verrucomicrobiaceae</taxon>
        <taxon>Haloferula</taxon>
    </lineage>
</organism>
<evidence type="ECO:0000313" key="2">
    <source>
        <dbReference type="Proteomes" id="UP001596472"/>
    </source>
</evidence>
<gene>
    <name evidence="1" type="ORF">ACFQY0_20285</name>
</gene>
<name>A0ABW2LAQ1_9BACT</name>
<dbReference type="EMBL" id="JBHTBS010000019">
    <property type="protein sequence ID" value="MFC7339541.1"/>
    <property type="molecule type" value="Genomic_DNA"/>
</dbReference>
<sequence length="137" mass="15011">MKRRIEILENPLAHFGDDAKPLCHLLYDGLKAQSAQLSNKVSWSEELEPYLKTLRRFEAQGMVGGAPALGRQNEFLMGIGLAPEFTVYLALISDDNELCKVLSAYLDGLDPGKGVNGREIQGKIALPLPVIDAFLSV</sequence>
<dbReference type="Proteomes" id="UP001596472">
    <property type="component" value="Unassembled WGS sequence"/>
</dbReference>
<evidence type="ECO:0000313" key="1">
    <source>
        <dbReference type="EMBL" id="MFC7339541.1"/>
    </source>
</evidence>
<dbReference type="RefSeq" id="WP_379716552.1">
    <property type="nucleotide sequence ID" value="NZ_JBHTBS010000019.1"/>
</dbReference>
<accession>A0ABW2LAQ1</accession>
<comment type="caution">
    <text evidence="1">The sequence shown here is derived from an EMBL/GenBank/DDBJ whole genome shotgun (WGS) entry which is preliminary data.</text>
</comment>
<proteinExistence type="predicted"/>
<protein>
    <submittedName>
        <fullName evidence="1">Uncharacterized protein</fullName>
    </submittedName>
</protein>
<reference evidence="2" key="1">
    <citation type="journal article" date="2019" name="Int. J. Syst. Evol. Microbiol.">
        <title>The Global Catalogue of Microorganisms (GCM) 10K type strain sequencing project: providing services to taxonomists for standard genome sequencing and annotation.</title>
        <authorList>
            <consortium name="The Broad Institute Genomics Platform"/>
            <consortium name="The Broad Institute Genome Sequencing Center for Infectious Disease"/>
            <person name="Wu L."/>
            <person name="Ma J."/>
        </authorList>
    </citation>
    <scope>NUCLEOTIDE SEQUENCE [LARGE SCALE GENOMIC DNA]</scope>
    <source>
        <strain evidence="2">CGMCC 4.1467</strain>
    </source>
</reference>